<evidence type="ECO:0000313" key="2">
    <source>
        <dbReference type="EMBL" id="RMI32813.1"/>
    </source>
</evidence>
<dbReference type="InterPro" id="IPR041780">
    <property type="entry name" value="MPP_PrpE-like"/>
</dbReference>
<dbReference type="CDD" id="cd07423">
    <property type="entry name" value="MPP_Prp_like"/>
    <property type="match status" value="1"/>
</dbReference>
<dbReference type="Proteomes" id="UP000279275">
    <property type="component" value="Unassembled WGS sequence"/>
</dbReference>
<reference evidence="2 3" key="1">
    <citation type="submission" date="2018-10" db="EMBL/GenBank/DDBJ databases">
        <title>Isolation from cow dung.</title>
        <authorList>
            <person name="Ling L."/>
        </authorList>
    </citation>
    <scope>NUCLEOTIDE SEQUENCE [LARGE SCALE GENOMIC DNA]</scope>
    <source>
        <strain evidence="2 3">NEAU-LL90</strain>
    </source>
</reference>
<comment type="caution">
    <text evidence="2">The sequence shown here is derived from an EMBL/GenBank/DDBJ whole genome shotgun (WGS) entry which is preliminary data.</text>
</comment>
<dbReference type="Pfam" id="PF00149">
    <property type="entry name" value="Metallophos"/>
    <property type="match status" value="1"/>
</dbReference>
<dbReference type="GO" id="GO:0016791">
    <property type="term" value="F:phosphatase activity"/>
    <property type="evidence" value="ECO:0007669"/>
    <property type="project" value="TreeGrafter"/>
</dbReference>
<protein>
    <recommendedName>
        <fullName evidence="1">Calcineurin-like phosphoesterase domain-containing protein</fullName>
    </recommendedName>
</protein>
<gene>
    <name evidence="2" type="ORF">EBN03_12845</name>
</gene>
<dbReference type="InterPro" id="IPR004843">
    <property type="entry name" value="Calcineurin-like_PHP"/>
</dbReference>
<dbReference type="AlphaFoldDB" id="A0A3M2L8H0"/>
<sequence length="262" mass="28550">MNTCDRRELTGPFDVIGDVHGCRSELATLLERLGYVLGRDDQGRPVGATHPEGRTVVFVGDLVDRGPDTPGVLRLAMGMCADGDALCVTGNHENKFVRALAGRNVTIAHGLAESLSQLSVEDPEFQSAATEFCENLASHLVLDSGRLVVAHAGLRENLHGVESVRARSFAMYGQTTGELDEYGLPVRYPWSHDYRGKAVVVYGHTPVSDLVWVNNTLCLDTGVVFGGELSALRYPERETVSVPAEKVWWEPTKPLSPMPVPR</sequence>
<feature type="domain" description="Calcineurin-like phosphoesterase" evidence="1">
    <location>
        <begin position="12"/>
        <end position="208"/>
    </location>
</feature>
<dbReference type="PANTHER" id="PTHR42850">
    <property type="entry name" value="METALLOPHOSPHOESTERASE"/>
    <property type="match status" value="1"/>
</dbReference>
<proteinExistence type="predicted"/>
<dbReference type="Gene3D" id="3.60.21.10">
    <property type="match status" value="1"/>
</dbReference>
<accession>A0A3M2L8H0</accession>
<keyword evidence="3" id="KW-1185">Reference proteome</keyword>
<dbReference type="InterPro" id="IPR050126">
    <property type="entry name" value="Ap4A_hydrolase"/>
</dbReference>
<dbReference type="PANTHER" id="PTHR42850:SF7">
    <property type="entry name" value="BIS(5'-NUCLEOSYL)-TETRAPHOSPHATASE PRPE [ASYMMETRICAL]"/>
    <property type="match status" value="1"/>
</dbReference>
<name>A0A3M2L8H0_9NOCA</name>
<dbReference type="InterPro" id="IPR029052">
    <property type="entry name" value="Metallo-depent_PP-like"/>
</dbReference>
<dbReference type="GO" id="GO:0005737">
    <property type="term" value="C:cytoplasm"/>
    <property type="evidence" value="ECO:0007669"/>
    <property type="project" value="TreeGrafter"/>
</dbReference>
<evidence type="ECO:0000313" key="3">
    <source>
        <dbReference type="Proteomes" id="UP000279275"/>
    </source>
</evidence>
<dbReference type="EMBL" id="RFFH01000004">
    <property type="protein sequence ID" value="RMI32813.1"/>
    <property type="molecule type" value="Genomic_DNA"/>
</dbReference>
<dbReference type="OrthoDB" id="9807890at2"/>
<dbReference type="SUPFAM" id="SSF56300">
    <property type="entry name" value="Metallo-dependent phosphatases"/>
    <property type="match status" value="1"/>
</dbReference>
<organism evidence="2 3">
    <name type="scientific">Nocardia stercoris</name>
    <dbReference type="NCBI Taxonomy" id="2483361"/>
    <lineage>
        <taxon>Bacteria</taxon>
        <taxon>Bacillati</taxon>
        <taxon>Actinomycetota</taxon>
        <taxon>Actinomycetes</taxon>
        <taxon>Mycobacteriales</taxon>
        <taxon>Nocardiaceae</taxon>
        <taxon>Nocardia</taxon>
    </lineage>
</organism>
<evidence type="ECO:0000259" key="1">
    <source>
        <dbReference type="Pfam" id="PF00149"/>
    </source>
</evidence>